<gene>
    <name evidence="1" type="ORF">JJQ90_16100</name>
</gene>
<dbReference type="Proteomes" id="UP000689967">
    <property type="component" value="Unassembled WGS sequence"/>
</dbReference>
<name>A0ABS6HD54_9PROT</name>
<keyword evidence="2" id="KW-1185">Reference proteome</keyword>
<comment type="caution">
    <text evidence="1">The sequence shown here is derived from an EMBL/GenBank/DDBJ whole genome shotgun (WGS) entry which is preliminary data.</text>
</comment>
<organism evidence="1 2">
    <name type="scientific">Falsiroseomonas oleicola</name>
    <dbReference type="NCBI Taxonomy" id="2801474"/>
    <lineage>
        <taxon>Bacteria</taxon>
        <taxon>Pseudomonadati</taxon>
        <taxon>Pseudomonadota</taxon>
        <taxon>Alphaproteobacteria</taxon>
        <taxon>Acetobacterales</taxon>
        <taxon>Roseomonadaceae</taxon>
        <taxon>Falsiroseomonas</taxon>
    </lineage>
</organism>
<sequence>MPAVTPDALLGAWDAARAHAHAGRWGPTRTLLFRRPDGSATVLSIADRDARSWAEAVDRRADLGTLPGLALCLRLLALVEVMTRSGWMAGLFAVTAEGVELHPSLLRAAAAMPLDAGARFDAEQLRGLLSRGLPGSRVPA</sequence>
<accession>A0ABS6HD54</accession>
<evidence type="ECO:0000313" key="1">
    <source>
        <dbReference type="EMBL" id="MBU8545245.1"/>
    </source>
</evidence>
<evidence type="ECO:0008006" key="3">
    <source>
        <dbReference type="Google" id="ProtNLM"/>
    </source>
</evidence>
<reference evidence="1 2" key="1">
    <citation type="submission" date="2021-01" db="EMBL/GenBank/DDBJ databases">
        <title>Roseomonas sp. nov, a bacterium isolated from an oil production mixture in Yumen Oilfield.</title>
        <authorList>
            <person name="Wu D."/>
        </authorList>
    </citation>
    <scope>NUCLEOTIDE SEQUENCE [LARGE SCALE GENOMIC DNA]</scope>
    <source>
        <strain evidence="1 2">ROY-5-3</strain>
    </source>
</reference>
<evidence type="ECO:0000313" key="2">
    <source>
        <dbReference type="Proteomes" id="UP000689967"/>
    </source>
</evidence>
<proteinExistence type="predicted"/>
<protein>
    <recommendedName>
        <fullName evidence="3">GNAT family N-acetyltransferase</fullName>
    </recommendedName>
</protein>
<dbReference type="EMBL" id="JAERQM010000004">
    <property type="protein sequence ID" value="MBU8545245.1"/>
    <property type="molecule type" value="Genomic_DNA"/>
</dbReference>